<comment type="caution">
    <text evidence="1">The sequence shown here is derived from an EMBL/GenBank/DDBJ whole genome shotgun (WGS) entry which is preliminary data.</text>
</comment>
<dbReference type="Pfam" id="PF21790">
    <property type="entry name" value="OGG"/>
    <property type="match status" value="1"/>
</dbReference>
<dbReference type="AlphaFoldDB" id="A0A439DXY8"/>
<dbReference type="EMBL" id="ATDN01000005">
    <property type="protein sequence ID" value="RWA22336.1"/>
    <property type="molecule type" value="Genomic_DNA"/>
</dbReference>
<protein>
    <submittedName>
        <fullName evidence="1">Uncharacterized protein</fullName>
    </submittedName>
</protein>
<sequence>MTDAGEAITDAGEVRPYDNWAKYRSAWWTRYFTGDLAYFWPLQLDQSEPDSGGYRWISRSGVFDIAAIESEHRELHTAVAAYVWGVGFTARMSIGRLVRAFTANADTVEMNLRRAAAILADDGPVAAYESMLAGGSNQTKFMGPAYFTKYLFFTGYRDAGAELRPLILDRRVATALRERGVFGPKAGNADWPSELYRRYLTYCHEQNPNDPAAVEADLFNEGRGFD</sequence>
<keyword evidence="2" id="KW-1185">Reference proteome</keyword>
<evidence type="ECO:0000313" key="1">
    <source>
        <dbReference type="EMBL" id="RWA22336.1"/>
    </source>
</evidence>
<accession>A0A439DXY8</accession>
<proteinExistence type="predicted"/>
<organism evidence="1 2">
    <name type="scientific">Mycolicibacterium elephantis DSM 44368</name>
    <dbReference type="NCBI Taxonomy" id="1335622"/>
    <lineage>
        <taxon>Bacteria</taxon>
        <taxon>Bacillati</taxon>
        <taxon>Actinomycetota</taxon>
        <taxon>Actinomycetes</taxon>
        <taxon>Mycobacteriales</taxon>
        <taxon>Mycobacteriaceae</taxon>
        <taxon>Mycolicibacterium</taxon>
    </lineage>
</organism>
<name>A0A439DXY8_9MYCO</name>
<reference evidence="1 2" key="1">
    <citation type="submission" date="2013-06" db="EMBL/GenBank/DDBJ databases">
        <title>The draft sequence of the Mycobacterium elephantis genome.</title>
        <authorList>
            <person name="Pettersson F.B."/>
            <person name="Das S."/>
            <person name="Dasgupta S."/>
            <person name="Bhattacharya A."/>
            <person name="Kirsebom L.A."/>
        </authorList>
    </citation>
    <scope>NUCLEOTIDE SEQUENCE [LARGE SCALE GENOMIC DNA]</scope>
    <source>
        <strain evidence="1 2">DSM 44368</strain>
    </source>
</reference>
<evidence type="ECO:0000313" key="2">
    <source>
        <dbReference type="Proteomes" id="UP000287177"/>
    </source>
</evidence>
<gene>
    <name evidence="1" type="ORF">MELE44368_13055</name>
</gene>
<dbReference type="Proteomes" id="UP000287177">
    <property type="component" value="Unassembled WGS sequence"/>
</dbReference>
<dbReference type="InterPro" id="IPR048868">
    <property type="entry name" value="OGG-like_put"/>
</dbReference>